<organism evidence="3 4">
    <name type="scientific">Nocardioides fonticola</name>
    <dbReference type="NCBI Taxonomy" id="450363"/>
    <lineage>
        <taxon>Bacteria</taxon>
        <taxon>Bacillati</taxon>
        <taxon>Actinomycetota</taxon>
        <taxon>Actinomycetes</taxon>
        <taxon>Propionibacteriales</taxon>
        <taxon>Nocardioidaceae</taxon>
        <taxon>Nocardioides</taxon>
    </lineage>
</organism>
<dbReference type="Proteomes" id="UP001501495">
    <property type="component" value="Unassembled WGS sequence"/>
</dbReference>
<dbReference type="PRINTS" id="PR01713">
    <property type="entry name" value="NUCEPIMERASE"/>
</dbReference>
<comment type="caution">
    <text evidence="3">The sequence shown here is derived from an EMBL/GenBank/DDBJ whole genome shotgun (WGS) entry which is preliminary data.</text>
</comment>
<protein>
    <submittedName>
        <fullName evidence="3">SDR family NAD(P)-dependent oxidoreductase</fullName>
    </submittedName>
</protein>
<dbReference type="Pfam" id="PF01370">
    <property type="entry name" value="Epimerase"/>
    <property type="match status" value="1"/>
</dbReference>
<comment type="similarity">
    <text evidence="1">Belongs to the NAD(P)-dependent epimerase/dehydratase family.</text>
</comment>
<gene>
    <name evidence="3" type="ORF">GCM10022215_11380</name>
</gene>
<evidence type="ECO:0000313" key="3">
    <source>
        <dbReference type="EMBL" id="GAA4113842.1"/>
    </source>
</evidence>
<sequence length="382" mass="40700">MSARRVLITGGAGFIGTHLTRALLAQGSEVTVLDNLLPQVHGADRSDEDVVAALGGAAFVRGDVRDAEAWTRAYDGHDVIVHLAAETGTGQSMYEAARYTDVNVVGTARLLDLLTNTSHQVSRLVVASSRSIYGEGRYLDADGGVHYPGARRVEDLNAGRFEPLAADGTPLQATATDEDSRIHPSSVYGITKSTQEQLVLSIGEALGIPAVGLRYQNVFGPGQSLSNPYTGILSIFTTLLRSGAAINVFEDGRESRDFVFVSDVVEATRLAIGSDLPGSRVYNVGTGRAVDVLEVVRTLAATWGVEADYRVTGEYRLGDIRHNWADLTRIRADLGFTPQVDFAAGVAAFAEWARAEEAGTVGDYERSLGEMRSRGLMPGGGA</sequence>
<dbReference type="InterPro" id="IPR036291">
    <property type="entry name" value="NAD(P)-bd_dom_sf"/>
</dbReference>
<dbReference type="PANTHER" id="PTHR43000">
    <property type="entry name" value="DTDP-D-GLUCOSE 4,6-DEHYDRATASE-RELATED"/>
    <property type="match status" value="1"/>
</dbReference>
<proteinExistence type="inferred from homology"/>
<reference evidence="4" key="1">
    <citation type="journal article" date="2019" name="Int. J. Syst. Evol. Microbiol.">
        <title>The Global Catalogue of Microorganisms (GCM) 10K type strain sequencing project: providing services to taxonomists for standard genome sequencing and annotation.</title>
        <authorList>
            <consortium name="The Broad Institute Genomics Platform"/>
            <consortium name="The Broad Institute Genome Sequencing Center for Infectious Disease"/>
            <person name="Wu L."/>
            <person name="Ma J."/>
        </authorList>
    </citation>
    <scope>NUCLEOTIDE SEQUENCE [LARGE SCALE GENOMIC DNA]</scope>
    <source>
        <strain evidence="4">JCM 16703</strain>
    </source>
</reference>
<dbReference type="Gene3D" id="3.40.50.720">
    <property type="entry name" value="NAD(P)-binding Rossmann-like Domain"/>
    <property type="match status" value="1"/>
</dbReference>
<keyword evidence="4" id="KW-1185">Reference proteome</keyword>
<dbReference type="SUPFAM" id="SSF51735">
    <property type="entry name" value="NAD(P)-binding Rossmann-fold domains"/>
    <property type="match status" value="1"/>
</dbReference>
<dbReference type="InterPro" id="IPR001509">
    <property type="entry name" value="Epimerase_deHydtase"/>
</dbReference>
<accession>A0ABP7XFV0</accession>
<evidence type="ECO:0000256" key="1">
    <source>
        <dbReference type="ARBA" id="ARBA00007637"/>
    </source>
</evidence>
<evidence type="ECO:0000313" key="4">
    <source>
        <dbReference type="Proteomes" id="UP001501495"/>
    </source>
</evidence>
<feature type="domain" description="NAD-dependent epimerase/dehydratase" evidence="2">
    <location>
        <begin position="6"/>
        <end position="285"/>
    </location>
</feature>
<evidence type="ECO:0000259" key="2">
    <source>
        <dbReference type="Pfam" id="PF01370"/>
    </source>
</evidence>
<dbReference type="RefSeq" id="WP_344732295.1">
    <property type="nucleotide sequence ID" value="NZ_BAAAZH010000010.1"/>
</dbReference>
<name>A0ABP7XFV0_9ACTN</name>
<dbReference type="EMBL" id="BAAAZH010000010">
    <property type="protein sequence ID" value="GAA4113842.1"/>
    <property type="molecule type" value="Genomic_DNA"/>
</dbReference>